<dbReference type="PANTHER" id="PTHR34301">
    <property type="entry name" value="DNA-BINDING PROTEIN-RELATED"/>
    <property type="match status" value="1"/>
</dbReference>
<evidence type="ECO:0000259" key="1">
    <source>
        <dbReference type="Pfam" id="PF13191"/>
    </source>
</evidence>
<feature type="domain" description="Orc1-like AAA ATPase" evidence="1">
    <location>
        <begin position="18"/>
        <end position="203"/>
    </location>
</feature>
<dbReference type="Gene3D" id="3.40.50.300">
    <property type="entry name" value="P-loop containing nucleotide triphosphate hydrolases"/>
    <property type="match status" value="1"/>
</dbReference>
<organism evidence="2 3">
    <name type="scientific">Sutterella faecalis</name>
    <dbReference type="NCBI Taxonomy" id="2584944"/>
    <lineage>
        <taxon>Bacteria</taxon>
        <taxon>Pseudomonadati</taxon>
        <taxon>Pseudomonadota</taxon>
        <taxon>Betaproteobacteria</taxon>
        <taxon>Burkholderiales</taxon>
        <taxon>Sutterellaceae</taxon>
        <taxon>Sutterella</taxon>
    </lineage>
</organism>
<sequence>MDPFNNPFAPGAGSKPPELAGREEFIDAALASCGRMFRGRSGRPMLLLGLRGTGKTVLLNEIGRRVAERNFLVSKIESPESDSLASLLYPQMQKVLRSLSGAEDAKAIAKQGLGVLHRFASIFKIDVAGVSIDIKPPEGIADSGKLELDLPDLFAAIGQAAKAAGKGWLLLIDEVQYLREKDLSALIVSLHNISQLELPVMFVGAGLPLVAKLAGDAKSYSERLFRFCEIGPLTSAEVEDAIVKPIHDEGAAIDPKAVKEMEQGTHGYPFFLQEWGYCAWNIAEGSSITLMDVKQAYVETIHELDKGFFRVRLDRLTPQEIAFVKAMASLGPGPYRIGQVASKMGKTTSHTGPLKQRIVEKGMIYSPKHGFVAFTVPLFDEFIRRHNL</sequence>
<dbReference type="Proteomes" id="UP000308889">
    <property type="component" value="Chromosome"/>
</dbReference>
<protein>
    <submittedName>
        <fullName evidence="2">ATP-binding protein</fullName>
    </submittedName>
</protein>
<dbReference type="InterPro" id="IPR027417">
    <property type="entry name" value="P-loop_NTPase"/>
</dbReference>
<dbReference type="Pfam" id="PF13191">
    <property type="entry name" value="AAA_16"/>
    <property type="match status" value="1"/>
</dbReference>
<reference evidence="3" key="1">
    <citation type="submission" date="2019-06" db="EMBL/GenBank/DDBJ databases">
        <authorList>
            <person name="Oh B.S."/>
        </authorList>
    </citation>
    <scope>NUCLEOTIDE SEQUENCE [LARGE SCALE GENOMIC DNA]</scope>
    <source>
        <strain evidence="3">KGMB03119</strain>
    </source>
</reference>
<gene>
    <name evidence="2" type="ORF">FG381_03275</name>
</gene>
<keyword evidence="2" id="KW-0547">Nucleotide-binding</keyword>
<evidence type="ECO:0000313" key="2">
    <source>
        <dbReference type="EMBL" id="QDA54052.1"/>
    </source>
</evidence>
<keyword evidence="3" id="KW-1185">Reference proteome</keyword>
<keyword evidence="2" id="KW-0067">ATP-binding</keyword>
<proteinExistence type="predicted"/>
<accession>A0ABX5VEE3</accession>
<dbReference type="InterPro" id="IPR041664">
    <property type="entry name" value="AAA_16"/>
</dbReference>
<dbReference type="RefSeq" id="WP_139687523.1">
    <property type="nucleotide sequence ID" value="NZ_CP040882.1"/>
</dbReference>
<dbReference type="PANTHER" id="PTHR34301:SF8">
    <property type="entry name" value="ATPASE DOMAIN-CONTAINING PROTEIN"/>
    <property type="match status" value="1"/>
</dbReference>
<dbReference type="GO" id="GO:0005524">
    <property type="term" value="F:ATP binding"/>
    <property type="evidence" value="ECO:0007669"/>
    <property type="project" value="UniProtKB-KW"/>
</dbReference>
<dbReference type="EMBL" id="CP040882">
    <property type="protein sequence ID" value="QDA54052.1"/>
    <property type="molecule type" value="Genomic_DNA"/>
</dbReference>
<name>A0ABX5VEE3_9BURK</name>
<dbReference type="SUPFAM" id="SSF52540">
    <property type="entry name" value="P-loop containing nucleoside triphosphate hydrolases"/>
    <property type="match status" value="1"/>
</dbReference>
<evidence type="ECO:0000313" key="3">
    <source>
        <dbReference type="Proteomes" id="UP000308889"/>
    </source>
</evidence>